<dbReference type="Gene3D" id="3.40.50.150">
    <property type="entry name" value="Vaccinia Virus protein VP39"/>
    <property type="match status" value="1"/>
</dbReference>
<dbReference type="Pfam" id="PF13649">
    <property type="entry name" value="Methyltransf_25"/>
    <property type="match status" value="1"/>
</dbReference>
<comment type="caution">
    <text evidence="5">The sequence shown here is derived from an EMBL/GenBank/DDBJ whole genome shotgun (WGS) entry which is preliminary data.</text>
</comment>
<evidence type="ECO:0000256" key="3">
    <source>
        <dbReference type="ARBA" id="ARBA00022691"/>
    </source>
</evidence>
<dbReference type="PANTHER" id="PTHR43464">
    <property type="entry name" value="METHYLTRANSFERASE"/>
    <property type="match status" value="1"/>
</dbReference>
<dbReference type="OrthoDB" id="9804312at2"/>
<evidence type="ECO:0000259" key="4">
    <source>
        <dbReference type="Pfam" id="PF13649"/>
    </source>
</evidence>
<dbReference type="AlphaFoldDB" id="A0A368YDQ5"/>
<keyword evidence="1 5" id="KW-0489">Methyltransferase</keyword>
<evidence type="ECO:0000313" key="5">
    <source>
        <dbReference type="EMBL" id="RCW77017.1"/>
    </source>
</evidence>
<dbReference type="InterPro" id="IPR029063">
    <property type="entry name" value="SAM-dependent_MTases_sf"/>
</dbReference>
<keyword evidence="2 5" id="KW-0808">Transferase</keyword>
<evidence type="ECO:0000256" key="1">
    <source>
        <dbReference type="ARBA" id="ARBA00022603"/>
    </source>
</evidence>
<dbReference type="Gene3D" id="2.20.130.10">
    <property type="entry name" value="CAC2371-like domains"/>
    <property type="match status" value="1"/>
</dbReference>
<dbReference type="Proteomes" id="UP000252585">
    <property type="component" value="Unassembled WGS sequence"/>
</dbReference>
<dbReference type="PANTHER" id="PTHR43464:SF19">
    <property type="entry name" value="UBIQUINONE BIOSYNTHESIS O-METHYLTRANSFERASE, MITOCHONDRIAL"/>
    <property type="match status" value="1"/>
</dbReference>
<feature type="domain" description="Methyltransferase" evidence="4">
    <location>
        <begin position="46"/>
        <end position="137"/>
    </location>
</feature>
<dbReference type="GO" id="GO:0008168">
    <property type="term" value="F:methyltransferase activity"/>
    <property type="evidence" value="ECO:0007669"/>
    <property type="project" value="UniProtKB-KW"/>
</dbReference>
<keyword evidence="6" id="KW-1185">Reference proteome</keyword>
<accession>A0A368YDQ5</accession>
<gene>
    <name evidence="5" type="ORF">DFR57_102292</name>
</gene>
<dbReference type="CDD" id="cd02440">
    <property type="entry name" value="AdoMet_MTases"/>
    <property type="match status" value="1"/>
</dbReference>
<reference evidence="5 6" key="1">
    <citation type="submission" date="2018-07" db="EMBL/GenBank/DDBJ databases">
        <title>Genomic Encyclopedia of Type Strains, Phase IV (KMG-IV): sequencing the most valuable type-strain genomes for metagenomic binning, comparative biology and taxonomic classification.</title>
        <authorList>
            <person name="Goeker M."/>
        </authorList>
    </citation>
    <scope>NUCLEOTIDE SEQUENCE [LARGE SCALE GENOMIC DNA]</scope>
    <source>
        <strain evidence="5 6">DSM 27696</strain>
    </source>
</reference>
<evidence type="ECO:0000313" key="6">
    <source>
        <dbReference type="Proteomes" id="UP000252585"/>
    </source>
</evidence>
<organism evidence="5 6">
    <name type="scientific">Saliterribacillus persicus</name>
    <dbReference type="NCBI Taxonomy" id="930114"/>
    <lineage>
        <taxon>Bacteria</taxon>
        <taxon>Bacillati</taxon>
        <taxon>Bacillota</taxon>
        <taxon>Bacilli</taxon>
        <taxon>Bacillales</taxon>
        <taxon>Bacillaceae</taxon>
        <taxon>Saliterribacillus</taxon>
    </lineage>
</organism>
<evidence type="ECO:0000256" key="2">
    <source>
        <dbReference type="ARBA" id="ARBA00022679"/>
    </source>
</evidence>
<name>A0A368YDQ5_9BACI</name>
<dbReference type="InterPro" id="IPR041698">
    <property type="entry name" value="Methyltransf_25"/>
</dbReference>
<dbReference type="EMBL" id="QPJJ01000002">
    <property type="protein sequence ID" value="RCW77017.1"/>
    <property type="molecule type" value="Genomic_DNA"/>
</dbReference>
<sequence length="265" mass="30979">MQMKLNTDNFLHSNPFLYELFHHEDNDSMAKFILTLLNHYKAGSKILDVGCGLGREVSFLNRNGYDVFGLDNSEEMLSWAQKRYPASTFVKGDQAAFSLAQSFDAIYCVGSTFLYNFSNETILQSLRCFREHLQTGGLLYLDMRNAAFFLTKEGQRWLSEELVDRRKMNEQLVTLQTRFEIDLPNQMLMRDYCWTVSGQEPVVEHLQHRLIFPQELVLFLEKSGFRIKELFDEPAPHVDHYEPEQRIIFNNNLQGRRMQVIAEAV</sequence>
<keyword evidence="3" id="KW-0949">S-adenosyl-L-methionine</keyword>
<dbReference type="RefSeq" id="WP_114351773.1">
    <property type="nucleotide sequence ID" value="NZ_QPJJ01000002.1"/>
</dbReference>
<dbReference type="GO" id="GO:0032259">
    <property type="term" value="P:methylation"/>
    <property type="evidence" value="ECO:0007669"/>
    <property type="project" value="UniProtKB-KW"/>
</dbReference>
<dbReference type="SUPFAM" id="SSF53335">
    <property type="entry name" value="S-adenosyl-L-methionine-dependent methyltransferases"/>
    <property type="match status" value="1"/>
</dbReference>
<protein>
    <submittedName>
        <fullName evidence="5">Methyltransferase family protein</fullName>
    </submittedName>
</protein>
<proteinExistence type="predicted"/>